<gene>
    <name evidence="8" type="ordered locus">PSEEN2339</name>
</gene>
<sequence length="508" mass="55159">MAFDASTLLTLSIALAAAAALYLMIEWRSVREPSLLCWSIGFATISIGSSLALLRGSGYLFIGIWFANGLLVGAHWLFLLGVSRFTETRLSRAWYLALVAWSALLLLPQWPTWSKTFLVLNSLLVALFTLRASVLLRPHGQSWSVGAAQLRYVLLLHGLFYLAKTLPALVPGTLIDLTAFRGLIIQVSLVEGTMAIMLIALSMTGTVRYRREERIERLAARDPLTALYNRRALEVRAANLFKGVSPTSPGALLLIDIDHFKQVNDLHGHAAGDRLLVALSDLIRAVLPERSIAARLGGDEFVILLGGASAEHIEALGSRLREQFQQLAAQAFATPEAVTLSIGAHLFDQPPASLAALIEQGDVLLYASKRAGRNSLQMLDRASSRADLLVVDALRLHCVAHGAQGALAVLEGHQLRHHLASARVARLAHEAGDIQLHAIAVVDDLGHRLVAFRRVGRHGLLVVGEQLLVALLGKARGLGREGKRQQRGAEDQTLHGVPPKGSWFRSSP</sequence>
<name>Q1IB17_PSEE4</name>
<feature type="domain" description="GGDEF" evidence="7">
    <location>
        <begin position="248"/>
        <end position="381"/>
    </location>
</feature>
<dbReference type="GO" id="GO:0005886">
    <property type="term" value="C:plasma membrane"/>
    <property type="evidence" value="ECO:0007669"/>
    <property type="project" value="UniProtKB-SubCell"/>
</dbReference>
<dbReference type="EMBL" id="CT573326">
    <property type="protein sequence ID" value="CAK15149.1"/>
    <property type="molecule type" value="Genomic_DNA"/>
</dbReference>
<dbReference type="FunFam" id="3.30.70.270:FF:000001">
    <property type="entry name" value="Diguanylate cyclase domain protein"/>
    <property type="match status" value="1"/>
</dbReference>
<dbReference type="InterPro" id="IPR000160">
    <property type="entry name" value="GGDEF_dom"/>
</dbReference>
<dbReference type="GO" id="GO:0043709">
    <property type="term" value="P:cell adhesion involved in single-species biofilm formation"/>
    <property type="evidence" value="ECO:0007669"/>
    <property type="project" value="TreeGrafter"/>
</dbReference>
<feature type="transmembrane region" description="Helical" evidence="6">
    <location>
        <begin position="93"/>
        <end position="111"/>
    </location>
</feature>
<evidence type="ECO:0000256" key="3">
    <source>
        <dbReference type="ARBA" id="ARBA00012528"/>
    </source>
</evidence>
<feature type="transmembrane region" description="Helical" evidence="6">
    <location>
        <begin position="183"/>
        <end position="207"/>
    </location>
</feature>
<feature type="transmembrane region" description="Helical" evidence="6">
    <location>
        <begin position="60"/>
        <end position="81"/>
    </location>
</feature>
<feature type="transmembrane region" description="Helical" evidence="6">
    <location>
        <begin position="117"/>
        <end position="136"/>
    </location>
</feature>
<reference evidence="8 9" key="1">
    <citation type="journal article" date="2006" name="Nat. Biotechnol.">
        <title>Complete genome sequence of the entomopathogenic and metabolically versatile soil bacterium Pseudomonas entomophila.</title>
        <authorList>
            <person name="Vodovar N."/>
            <person name="Vallenet D."/>
            <person name="Cruveiller S."/>
            <person name="Rouy Z."/>
            <person name="Barbe V."/>
            <person name="Acosta C."/>
            <person name="Cattolico L."/>
            <person name="Jubin C."/>
            <person name="Lajus A."/>
            <person name="Segurens B."/>
            <person name="Vacherie B."/>
            <person name="Wincker P."/>
            <person name="Weissenbach J."/>
            <person name="Lemaitre B."/>
            <person name="Medigue C."/>
            <person name="Boccard F."/>
        </authorList>
    </citation>
    <scope>NUCLEOTIDE SEQUENCE [LARGE SCALE GENOMIC DNA]</scope>
    <source>
        <strain evidence="8 9">L48</strain>
    </source>
</reference>
<dbReference type="STRING" id="384676.PSEEN2339"/>
<feature type="transmembrane region" description="Helical" evidence="6">
    <location>
        <begin position="6"/>
        <end position="23"/>
    </location>
</feature>
<proteinExistence type="predicted"/>
<dbReference type="SMART" id="SM00267">
    <property type="entry name" value="GGDEF"/>
    <property type="match status" value="1"/>
</dbReference>
<comment type="cofactor">
    <cofactor evidence="1">
        <name>Mg(2+)</name>
        <dbReference type="ChEBI" id="CHEBI:18420"/>
    </cofactor>
</comment>
<evidence type="ECO:0000313" key="8">
    <source>
        <dbReference type="EMBL" id="CAK15149.1"/>
    </source>
</evidence>
<evidence type="ECO:0000256" key="5">
    <source>
        <dbReference type="SAM" id="MobiDB-lite"/>
    </source>
</evidence>
<dbReference type="InterPro" id="IPR050469">
    <property type="entry name" value="Diguanylate_Cyclase"/>
</dbReference>
<dbReference type="NCBIfam" id="TIGR00254">
    <property type="entry name" value="GGDEF"/>
    <property type="match status" value="1"/>
</dbReference>
<evidence type="ECO:0000256" key="2">
    <source>
        <dbReference type="ARBA" id="ARBA00004533"/>
    </source>
</evidence>
<dbReference type="Pfam" id="PF00990">
    <property type="entry name" value="GGDEF"/>
    <property type="match status" value="1"/>
</dbReference>
<comment type="subcellular location">
    <subcellularLocation>
        <location evidence="2">Cell inner membrane</location>
    </subcellularLocation>
</comment>
<dbReference type="HOGENOM" id="CLU_000445_11_1_6"/>
<dbReference type="PANTHER" id="PTHR45138:SF9">
    <property type="entry name" value="DIGUANYLATE CYCLASE DGCM-RELATED"/>
    <property type="match status" value="1"/>
</dbReference>
<keyword evidence="6" id="KW-0812">Transmembrane</keyword>
<dbReference type="Gene3D" id="3.30.70.270">
    <property type="match status" value="1"/>
</dbReference>
<feature type="compositionally biased region" description="Basic and acidic residues" evidence="5">
    <location>
        <begin position="480"/>
        <end position="493"/>
    </location>
</feature>
<dbReference type="InterPro" id="IPR029787">
    <property type="entry name" value="Nucleotide_cyclase"/>
</dbReference>
<dbReference type="InterPro" id="IPR043128">
    <property type="entry name" value="Rev_trsase/Diguanyl_cyclase"/>
</dbReference>
<dbReference type="eggNOG" id="COG2199">
    <property type="taxonomic scope" value="Bacteria"/>
</dbReference>
<dbReference type="PANTHER" id="PTHR45138">
    <property type="entry name" value="REGULATORY COMPONENTS OF SENSORY TRANSDUCTION SYSTEM"/>
    <property type="match status" value="1"/>
</dbReference>
<protein>
    <recommendedName>
        <fullName evidence="3">diguanylate cyclase</fullName>
        <ecNumber evidence="3">2.7.7.65</ecNumber>
    </recommendedName>
</protein>
<evidence type="ECO:0000256" key="1">
    <source>
        <dbReference type="ARBA" id="ARBA00001946"/>
    </source>
</evidence>
<dbReference type="GO" id="GO:1902201">
    <property type="term" value="P:negative regulation of bacterial-type flagellum-dependent cell motility"/>
    <property type="evidence" value="ECO:0007669"/>
    <property type="project" value="TreeGrafter"/>
</dbReference>
<organism evidence="8 9">
    <name type="scientific">Pseudomonas entomophila (strain L48)</name>
    <dbReference type="NCBI Taxonomy" id="384676"/>
    <lineage>
        <taxon>Bacteria</taxon>
        <taxon>Pseudomonadati</taxon>
        <taxon>Pseudomonadota</taxon>
        <taxon>Gammaproteobacteria</taxon>
        <taxon>Pseudomonadales</taxon>
        <taxon>Pseudomonadaceae</taxon>
        <taxon>Pseudomonas</taxon>
    </lineage>
</organism>
<keyword evidence="6" id="KW-1133">Transmembrane helix</keyword>
<evidence type="ECO:0000259" key="7">
    <source>
        <dbReference type="PROSITE" id="PS50887"/>
    </source>
</evidence>
<dbReference type="SUPFAM" id="SSF55073">
    <property type="entry name" value="Nucleotide cyclase"/>
    <property type="match status" value="1"/>
</dbReference>
<keyword evidence="6" id="KW-0472">Membrane</keyword>
<feature type="transmembrane region" description="Helical" evidence="6">
    <location>
        <begin position="35"/>
        <end position="54"/>
    </location>
</feature>
<comment type="catalytic activity">
    <reaction evidence="4">
        <text>2 GTP = 3',3'-c-di-GMP + 2 diphosphate</text>
        <dbReference type="Rhea" id="RHEA:24898"/>
        <dbReference type="ChEBI" id="CHEBI:33019"/>
        <dbReference type="ChEBI" id="CHEBI:37565"/>
        <dbReference type="ChEBI" id="CHEBI:58805"/>
        <dbReference type="EC" id="2.7.7.65"/>
    </reaction>
</comment>
<dbReference type="KEGG" id="pen:PSEEN2339"/>
<dbReference type="AlphaFoldDB" id="Q1IB17"/>
<evidence type="ECO:0000313" key="9">
    <source>
        <dbReference type="Proteomes" id="UP000000658"/>
    </source>
</evidence>
<dbReference type="Proteomes" id="UP000000658">
    <property type="component" value="Chromosome"/>
</dbReference>
<evidence type="ECO:0000256" key="4">
    <source>
        <dbReference type="ARBA" id="ARBA00034247"/>
    </source>
</evidence>
<dbReference type="PROSITE" id="PS50887">
    <property type="entry name" value="GGDEF"/>
    <property type="match status" value="1"/>
</dbReference>
<dbReference type="EC" id="2.7.7.65" evidence="3"/>
<dbReference type="CDD" id="cd01949">
    <property type="entry name" value="GGDEF"/>
    <property type="match status" value="1"/>
</dbReference>
<feature type="region of interest" description="Disordered" evidence="5">
    <location>
        <begin position="480"/>
        <end position="508"/>
    </location>
</feature>
<accession>Q1IB17</accession>
<dbReference type="GO" id="GO:0052621">
    <property type="term" value="F:diguanylate cyclase activity"/>
    <property type="evidence" value="ECO:0007669"/>
    <property type="project" value="UniProtKB-EC"/>
</dbReference>
<evidence type="ECO:0000256" key="6">
    <source>
        <dbReference type="SAM" id="Phobius"/>
    </source>
</evidence>